<evidence type="ECO:0000313" key="1">
    <source>
        <dbReference type="EMBL" id="KAK7351393.1"/>
    </source>
</evidence>
<dbReference type="AlphaFoldDB" id="A0AAN9R2B1"/>
<proteinExistence type="predicted"/>
<gene>
    <name evidence="1" type="ORF">VNO77_10811</name>
</gene>
<accession>A0AAN9R2B1</accession>
<sequence>MAPITVDELHRFHKKDRNVFSCLVIKLGRNPAQSLLVMALWLWLENSGFPNVISKLVVLLDTQINDLANEAETCLKWLELENSPIPNGGVLPQTSTLIHTQISLQLFTQKRFTAIAGIKTILNKICARIFTDILQNILGSTCTTTSPPSLLTPFTVPGFPHPLFGTFTIPPINYEALDLSDPRIWENKRPSDDVTDDDKTMFLTFSRGFPVTEEEVRNLFTSTYGDCIKILNMGCTDTRDQVLFATMVLNTVETVDQILDGKQIAKFRVNGKHIWTRKYERREYISSPMGGSRT</sequence>
<keyword evidence="2" id="KW-1185">Reference proteome</keyword>
<name>A0AAN9R2B1_CANGL</name>
<reference evidence="1 2" key="1">
    <citation type="submission" date="2024-01" db="EMBL/GenBank/DDBJ databases">
        <title>The genomes of 5 underutilized Papilionoideae crops provide insights into root nodulation and disease resistanc.</title>
        <authorList>
            <person name="Jiang F."/>
        </authorList>
    </citation>
    <scope>NUCLEOTIDE SEQUENCE [LARGE SCALE GENOMIC DNA]</scope>
    <source>
        <strain evidence="1">LVBAO_FW01</strain>
        <tissue evidence="1">Leaves</tissue>
    </source>
</reference>
<dbReference type="EMBL" id="JAYMYQ010000002">
    <property type="protein sequence ID" value="KAK7351393.1"/>
    <property type="molecule type" value="Genomic_DNA"/>
</dbReference>
<evidence type="ECO:0000313" key="2">
    <source>
        <dbReference type="Proteomes" id="UP001367508"/>
    </source>
</evidence>
<organism evidence="1 2">
    <name type="scientific">Canavalia gladiata</name>
    <name type="common">Sword bean</name>
    <name type="synonym">Dolichos gladiatus</name>
    <dbReference type="NCBI Taxonomy" id="3824"/>
    <lineage>
        <taxon>Eukaryota</taxon>
        <taxon>Viridiplantae</taxon>
        <taxon>Streptophyta</taxon>
        <taxon>Embryophyta</taxon>
        <taxon>Tracheophyta</taxon>
        <taxon>Spermatophyta</taxon>
        <taxon>Magnoliopsida</taxon>
        <taxon>eudicotyledons</taxon>
        <taxon>Gunneridae</taxon>
        <taxon>Pentapetalae</taxon>
        <taxon>rosids</taxon>
        <taxon>fabids</taxon>
        <taxon>Fabales</taxon>
        <taxon>Fabaceae</taxon>
        <taxon>Papilionoideae</taxon>
        <taxon>50 kb inversion clade</taxon>
        <taxon>NPAAA clade</taxon>
        <taxon>indigoferoid/millettioid clade</taxon>
        <taxon>Phaseoleae</taxon>
        <taxon>Canavalia</taxon>
    </lineage>
</organism>
<protein>
    <recommendedName>
        <fullName evidence="3">RRM domain-containing protein</fullName>
    </recommendedName>
</protein>
<comment type="caution">
    <text evidence="1">The sequence shown here is derived from an EMBL/GenBank/DDBJ whole genome shotgun (WGS) entry which is preliminary data.</text>
</comment>
<evidence type="ECO:0008006" key="3">
    <source>
        <dbReference type="Google" id="ProtNLM"/>
    </source>
</evidence>
<dbReference type="Proteomes" id="UP001367508">
    <property type="component" value="Unassembled WGS sequence"/>
</dbReference>
<dbReference type="PANTHER" id="PTHR33527">
    <property type="entry name" value="OS07G0274300 PROTEIN"/>
    <property type="match status" value="1"/>
</dbReference>
<dbReference type="PANTHER" id="PTHR33527:SF42">
    <property type="entry name" value="RRM DOMAIN-CONTAINING PROTEIN"/>
    <property type="match status" value="1"/>
</dbReference>